<evidence type="ECO:0000313" key="2">
    <source>
        <dbReference type="Proteomes" id="UP000191931"/>
    </source>
</evidence>
<reference evidence="1 2" key="1">
    <citation type="submission" date="2017-03" db="EMBL/GenBank/DDBJ databases">
        <authorList>
            <person name="Afonso C.L."/>
            <person name="Miller P.J."/>
            <person name="Scott M.A."/>
            <person name="Spackman E."/>
            <person name="Goraichik I."/>
            <person name="Dimitrov K.M."/>
            <person name="Suarez D.L."/>
            <person name="Swayne D.E."/>
        </authorList>
    </citation>
    <scope>NUCLEOTIDE SEQUENCE [LARGE SCALE GENOMIC DNA]</scope>
    <source>
        <strain evidence="1">PRJEB14757</strain>
    </source>
</reference>
<gene>
    <name evidence="1" type="ORF">MTBBW1_800008</name>
</gene>
<evidence type="ECO:0000313" key="1">
    <source>
        <dbReference type="EMBL" id="SLM32899.1"/>
    </source>
</evidence>
<dbReference type="EMBL" id="FWEV01000326">
    <property type="protein sequence ID" value="SLM32899.1"/>
    <property type="molecule type" value="Genomic_DNA"/>
</dbReference>
<proteinExistence type="predicted"/>
<accession>A0A1W1HKA3</accession>
<protein>
    <submittedName>
        <fullName evidence="1">Uncharacterized protein</fullName>
    </submittedName>
</protein>
<keyword evidence="2" id="KW-1185">Reference proteome</keyword>
<organism evidence="1 2">
    <name type="scientific">Desulfamplus magnetovallimortis</name>
    <dbReference type="NCBI Taxonomy" id="1246637"/>
    <lineage>
        <taxon>Bacteria</taxon>
        <taxon>Pseudomonadati</taxon>
        <taxon>Thermodesulfobacteriota</taxon>
        <taxon>Desulfobacteria</taxon>
        <taxon>Desulfobacterales</taxon>
        <taxon>Desulfobacteraceae</taxon>
        <taxon>Desulfamplus</taxon>
    </lineage>
</organism>
<dbReference type="Proteomes" id="UP000191931">
    <property type="component" value="Unassembled WGS sequence"/>
</dbReference>
<sequence>MCLSPFSCFFKPILGNKALKIKTVQQCSAVPPVADTEERTRSKKVSKVGSVLFCNQNEKLELS</sequence>
<name>A0A1W1HKA3_9BACT</name>
<dbReference type="AlphaFoldDB" id="A0A1W1HKA3"/>